<reference evidence="4" key="1">
    <citation type="submission" date="2021-01" db="EMBL/GenBank/DDBJ databases">
        <authorList>
            <person name="Corre E."/>
            <person name="Pelletier E."/>
            <person name="Niang G."/>
            <person name="Scheremetjew M."/>
            <person name="Finn R."/>
            <person name="Kale V."/>
            <person name="Holt S."/>
            <person name="Cochrane G."/>
            <person name="Meng A."/>
            <person name="Brown T."/>
            <person name="Cohen L."/>
        </authorList>
    </citation>
    <scope>NUCLEOTIDE SEQUENCE</scope>
</reference>
<dbReference type="AlphaFoldDB" id="A0A7S1A0M5"/>
<dbReference type="InterPro" id="IPR036028">
    <property type="entry name" value="SH3-like_dom_sf"/>
</dbReference>
<evidence type="ECO:0000259" key="3">
    <source>
        <dbReference type="Pfam" id="PF07653"/>
    </source>
</evidence>
<dbReference type="SUPFAM" id="SSF50044">
    <property type="entry name" value="SH3-domain"/>
    <property type="match status" value="1"/>
</dbReference>
<evidence type="ECO:0000256" key="1">
    <source>
        <dbReference type="ARBA" id="ARBA00022443"/>
    </source>
</evidence>
<protein>
    <recommendedName>
        <fullName evidence="3">SH3 domain-containing protein</fullName>
    </recommendedName>
</protein>
<keyword evidence="1" id="KW-0728">SH3 domain</keyword>
<dbReference type="EMBL" id="HBFQ01017767">
    <property type="protein sequence ID" value="CAD8838044.1"/>
    <property type="molecule type" value="Transcribed_RNA"/>
</dbReference>
<gene>
    <name evidence="4" type="ORF">NSCI0253_LOCUS12392</name>
</gene>
<name>A0A7S1A0M5_NOCSC</name>
<evidence type="ECO:0000256" key="2">
    <source>
        <dbReference type="SAM" id="MobiDB-lite"/>
    </source>
</evidence>
<proteinExistence type="predicted"/>
<feature type="region of interest" description="Disordered" evidence="2">
    <location>
        <begin position="15"/>
        <end position="41"/>
    </location>
</feature>
<feature type="region of interest" description="Disordered" evidence="2">
    <location>
        <begin position="131"/>
        <end position="166"/>
    </location>
</feature>
<feature type="domain" description="SH3" evidence="3">
    <location>
        <begin position="77"/>
        <end position="130"/>
    </location>
</feature>
<feature type="compositionally biased region" description="Polar residues" evidence="2">
    <location>
        <begin position="141"/>
        <end position="152"/>
    </location>
</feature>
<evidence type="ECO:0000313" key="4">
    <source>
        <dbReference type="EMBL" id="CAD8838044.1"/>
    </source>
</evidence>
<dbReference type="InterPro" id="IPR001452">
    <property type="entry name" value="SH3_domain"/>
</dbReference>
<sequence length="301" mass="31727">MVRARQHRVAVEASLKGEIKVGDSPGQPKGKEAQGSQATQPLGSRALAEISVGAELKVQSDYLDMRNAPEDAGLPHCGYLVLRRGETVRVLYRGSPQTADVGWLYGEVLRALPPSIVGARGWFPAAALQPSVKPSRGEASAQGTRNSKSATGSHGERAVASTKEEAFPALGSGTARLRHWGAERSAAVASVAAVADDDPGSGEPGEATPPRDVPSAIERHQALAAKAAAAAAAASTKGFQESCRICMEPYRSQRCKTHRPCCGVELCAKCDQKSLRSGRCYYCREESGDFPALSASFRVPS</sequence>
<accession>A0A7S1A0M5</accession>
<feature type="region of interest" description="Disordered" evidence="2">
    <location>
        <begin position="191"/>
        <end position="213"/>
    </location>
</feature>
<dbReference type="Gene3D" id="2.30.30.40">
    <property type="entry name" value="SH3 Domains"/>
    <property type="match status" value="1"/>
</dbReference>
<dbReference type="Pfam" id="PF07653">
    <property type="entry name" value="SH3_2"/>
    <property type="match status" value="1"/>
</dbReference>
<feature type="compositionally biased region" description="Basic and acidic residues" evidence="2">
    <location>
        <begin position="154"/>
        <end position="166"/>
    </location>
</feature>
<organism evidence="4">
    <name type="scientific">Noctiluca scintillans</name>
    <name type="common">Sea sparkle</name>
    <name type="synonym">Red tide dinoflagellate</name>
    <dbReference type="NCBI Taxonomy" id="2966"/>
    <lineage>
        <taxon>Eukaryota</taxon>
        <taxon>Sar</taxon>
        <taxon>Alveolata</taxon>
        <taxon>Dinophyceae</taxon>
        <taxon>Noctilucales</taxon>
        <taxon>Noctilucaceae</taxon>
        <taxon>Noctiluca</taxon>
    </lineage>
</organism>